<dbReference type="Proteomes" id="UP000308730">
    <property type="component" value="Unassembled WGS sequence"/>
</dbReference>
<feature type="signal peptide" evidence="2">
    <location>
        <begin position="1"/>
        <end position="24"/>
    </location>
</feature>
<comment type="caution">
    <text evidence="3">The sequence shown here is derived from an EMBL/GenBank/DDBJ whole genome shotgun (WGS) entry which is preliminary data.</text>
</comment>
<name>A0A4S4M622_9APHY</name>
<accession>A0A4S4M622</accession>
<dbReference type="AlphaFoldDB" id="A0A4S4M622"/>
<feature type="region of interest" description="Disordered" evidence="1">
    <location>
        <begin position="28"/>
        <end position="51"/>
    </location>
</feature>
<protein>
    <submittedName>
        <fullName evidence="3">Uncharacterized protein</fullName>
    </submittedName>
</protein>
<dbReference type="EMBL" id="SGPM01000479">
    <property type="protein sequence ID" value="THH20716.1"/>
    <property type="molecule type" value="Genomic_DNA"/>
</dbReference>
<evidence type="ECO:0000256" key="2">
    <source>
        <dbReference type="SAM" id="SignalP"/>
    </source>
</evidence>
<dbReference type="OrthoDB" id="3226519at2759"/>
<evidence type="ECO:0000256" key="1">
    <source>
        <dbReference type="SAM" id="MobiDB-lite"/>
    </source>
</evidence>
<keyword evidence="4" id="KW-1185">Reference proteome</keyword>
<evidence type="ECO:0000313" key="4">
    <source>
        <dbReference type="Proteomes" id="UP000308730"/>
    </source>
</evidence>
<feature type="chain" id="PRO_5020243168" evidence="2">
    <location>
        <begin position="25"/>
        <end position="201"/>
    </location>
</feature>
<organism evidence="3 4">
    <name type="scientific">Antrodiella citrinella</name>
    <dbReference type="NCBI Taxonomy" id="2447956"/>
    <lineage>
        <taxon>Eukaryota</taxon>
        <taxon>Fungi</taxon>
        <taxon>Dikarya</taxon>
        <taxon>Basidiomycota</taxon>
        <taxon>Agaricomycotina</taxon>
        <taxon>Agaricomycetes</taxon>
        <taxon>Polyporales</taxon>
        <taxon>Steccherinaceae</taxon>
        <taxon>Antrodiella</taxon>
    </lineage>
</organism>
<feature type="compositionally biased region" description="Low complexity" evidence="1">
    <location>
        <begin position="31"/>
        <end position="51"/>
    </location>
</feature>
<keyword evidence="2" id="KW-0732">Signal</keyword>
<sequence length="201" mass="21285">MHSTLIRVAQVLFLVAYAVPSILALPSAADSNGTMTSSNDTTTSSSDTMTSLSTYCPDAKVEWQKTIGENNDVTVTSLSCAGGAAASGNDTRVGSIDQTMPTNECGAPVTKTCFTPQGGGPDPHDCTVISDSLLYNSQQQGGNQFTIPPSQPMVFSAELAGKFYDLAWNCQSTQNAKGGKFVPNPDQHQFFIQCDGDKAYY</sequence>
<evidence type="ECO:0000313" key="3">
    <source>
        <dbReference type="EMBL" id="THH20716.1"/>
    </source>
</evidence>
<gene>
    <name evidence="3" type="ORF">EUX98_g8525</name>
</gene>
<proteinExistence type="predicted"/>
<reference evidence="3 4" key="1">
    <citation type="submission" date="2019-02" db="EMBL/GenBank/DDBJ databases">
        <title>Genome sequencing of the rare red list fungi Antrodiella citrinella (Flaviporus citrinellus).</title>
        <authorList>
            <person name="Buettner E."/>
            <person name="Kellner H."/>
        </authorList>
    </citation>
    <scope>NUCLEOTIDE SEQUENCE [LARGE SCALE GENOMIC DNA]</scope>
    <source>
        <strain evidence="3 4">DSM 108506</strain>
    </source>
</reference>